<comment type="caution">
    <text evidence="1">The sequence shown here is derived from an EMBL/GenBank/DDBJ whole genome shotgun (WGS) entry which is preliminary data.</text>
</comment>
<proteinExistence type="predicted"/>
<accession>A0ABX3YCA9</accession>
<gene>
    <name evidence="1" type="ORF">OQI_29530</name>
</gene>
<name>A0ABX3YCA9_9ACTN</name>
<evidence type="ECO:0000313" key="1">
    <source>
        <dbReference type="EMBL" id="OSZ57042.1"/>
    </source>
</evidence>
<sequence length="84" mass="8774">MSDRPVRTVEVPLGDGNDEAIRVQIREVDETLVRVDRWGRPGLLRGLSGWKDAAAAGGGAAGWTCSGSTRRCGDATCATSSAVT</sequence>
<dbReference type="EMBL" id="MRYD01000228">
    <property type="protein sequence ID" value="OSZ57042.1"/>
    <property type="molecule type" value="Genomic_DNA"/>
</dbReference>
<organism evidence="1 2">
    <name type="scientific">Streptomyces pharetrae CZA14</name>
    <dbReference type="NCBI Taxonomy" id="1144883"/>
    <lineage>
        <taxon>Bacteria</taxon>
        <taxon>Bacillati</taxon>
        <taxon>Actinomycetota</taxon>
        <taxon>Actinomycetes</taxon>
        <taxon>Kitasatosporales</taxon>
        <taxon>Streptomycetaceae</taxon>
        <taxon>Streptomyces</taxon>
    </lineage>
</organism>
<protein>
    <submittedName>
        <fullName evidence="1">Uncharacterized protein</fullName>
    </submittedName>
</protein>
<evidence type="ECO:0000313" key="2">
    <source>
        <dbReference type="Proteomes" id="UP000194266"/>
    </source>
</evidence>
<reference evidence="1 2" key="1">
    <citation type="submission" date="2016-12" db="EMBL/GenBank/DDBJ databases">
        <title>Genome Mining:The Detection of Biosynthetic Gene Clusters to Aid in the Expression of Curamycin A produced by Streptomyces sp. strain CZA14.</title>
        <authorList>
            <person name="Durrell K.A."/>
            <person name="Kirby B.M."/>
            <person name="Khan W."/>
            <person name="Mthethwa T."/>
            <person name="Le Roes-Hill M."/>
        </authorList>
    </citation>
    <scope>NUCLEOTIDE SEQUENCE [LARGE SCALE GENOMIC DNA]</scope>
    <source>
        <strain evidence="1 2">CZA14</strain>
    </source>
</reference>
<dbReference type="Proteomes" id="UP000194266">
    <property type="component" value="Unassembled WGS sequence"/>
</dbReference>
<keyword evidence="2" id="KW-1185">Reference proteome</keyword>